<keyword evidence="13" id="KW-1185">Reference proteome</keyword>
<dbReference type="RefSeq" id="WP_133589657.1">
    <property type="nucleotide sequence ID" value="NZ_CP037953.1"/>
</dbReference>
<evidence type="ECO:0000256" key="9">
    <source>
        <dbReference type="ARBA" id="ARBA00029599"/>
    </source>
</evidence>
<dbReference type="OrthoDB" id="9773007at2"/>
<dbReference type="InterPro" id="IPR050992">
    <property type="entry name" value="CheZ_family_phosphatases"/>
</dbReference>
<evidence type="ECO:0000256" key="5">
    <source>
        <dbReference type="ARBA" id="ARBA00022500"/>
    </source>
</evidence>
<name>A0A4R6UY72_9GAMM</name>
<evidence type="ECO:0000256" key="2">
    <source>
        <dbReference type="ARBA" id="ARBA00005908"/>
    </source>
</evidence>
<protein>
    <recommendedName>
        <fullName evidence="3 10">Protein phosphatase CheZ</fullName>
        <ecNumber evidence="10">3.1.3.-</ecNumber>
    </recommendedName>
    <alternativeName>
        <fullName evidence="9 10">Chemotaxis protein CheZ</fullName>
    </alternativeName>
</protein>
<dbReference type="GO" id="GO:0006935">
    <property type="term" value="P:chemotaxis"/>
    <property type="evidence" value="ECO:0007669"/>
    <property type="project" value="UniProtKB-KW"/>
</dbReference>
<dbReference type="GO" id="GO:0009288">
    <property type="term" value="C:bacterial-type flagellum"/>
    <property type="evidence" value="ECO:0007669"/>
    <property type="project" value="InterPro"/>
</dbReference>
<dbReference type="Gene3D" id="1.10.287.500">
    <property type="entry name" value="Helix hairpin bin"/>
    <property type="match status" value="1"/>
</dbReference>
<dbReference type="InterPro" id="IPR007439">
    <property type="entry name" value="Chemotax_Pase_CheZ"/>
</dbReference>
<comment type="caution">
    <text evidence="12">The sequence shown here is derived from an EMBL/GenBank/DDBJ whole genome shotgun (WGS) entry which is preliminary data.</text>
</comment>
<dbReference type="GO" id="GO:0097588">
    <property type="term" value="P:archaeal or bacterial-type flagellum-dependent cell motility"/>
    <property type="evidence" value="ECO:0007669"/>
    <property type="project" value="UniProtKB-KW"/>
</dbReference>
<evidence type="ECO:0000256" key="1">
    <source>
        <dbReference type="ARBA" id="ARBA00004496"/>
    </source>
</evidence>
<gene>
    <name evidence="12" type="ORF">EV696_10614</name>
</gene>
<keyword evidence="5 10" id="KW-0145">Chemotaxis</keyword>
<evidence type="ECO:0000256" key="11">
    <source>
        <dbReference type="PIRSR" id="PIRSR002884-1"/>
    </source>
</evidence>
<evidence type="ECO:0000256" key="8">
    <source>
        <dbReference type="ARBA" id="ARBA00022912"/>
    </source>
</evidence>
<evidence type="ECO:0000256" key="10">
    <source>
        <dbReference type="PIRNR" id="PIRNR002884"/>
    </source>
</evidence>
<dbReference type="PANTHER" id="PTHR43693">
    <property type="entry name" value="PROTEIN PHOSPHATASE CHEZ"/>
    <property type="match status" value="1"/>
</dbReference>
<dbReference type="GO" id="GO:0050920">
    <property type="term" value="P:regulation of chemotaxis"/>
    <property type="evidence" value="ECO:0007669"/>
    <property type="project" value="InterPro"/>
</dbReference>
<dbReference type="Pfam" id="PF04344">
    <property type="entry name" value="CheZ"/>
    <property type="match status" value="1"/>
</dbReference>
<dbReference type="GO" id="GO:0004721">
    <property type="term" value="F:phosphoprotein phosphatase activity"/>
    <property type="evidence" value="ECO:0007669"/>
    <property type="project" value="UniProtKB-KW"/>
</dbReference>
<dbReference type="SUPFAM" id="SSF75708">
    <property type="entry name" value="Chemotaxis phosphatase CheZ"/>
    <property type="match status" value="1"/>
</dbReference>
<reference evidence="12 13" key="1">
    <citation type="submission" date="2019-03" db="EMBL/GenBank/DDBJ databases">
        <title>Genomic Encyclopedia of Type Strains, Phase IV (KMG-IV): sequencing the most valuable type-strain genomes for metagenomic binning, comparative biology and taxonomic classification.</title>
        <authorList>
            <person name="Goeker M."/>
        </authorList>
    </citation>
    <scope>NUCLEOTIDE SEQUENCE [LARGE SCALE GENOMIC DNA]</scope>
    <source>
        <strain evidence="12 13">DSM 103792</strain>
    </source>
</reference>
<keyword evidence="4 10" id="KW-0963">Cytoplasm</keyword>
<dbReference type="EMBL" id="SNYM01000006">
    <property type="protein sequence ID" value="TDQ48574.1"/>
    <property type="molecule type" value="Genomic_DNA"/>
</dbReference>
<comment type="subunit">
    <text evidence="10">Homodimer.</text>
</comment>
<proteinExistence type="inferred from homology"/>
<sequence length="250" mass="28278">MSTKQQENWRDAVLVQARELVALLEQGDDVGAQVLLEQMRGGKDSDLFTEVGKLTRQLHEALLGFQLDTRITNLAAQDMPDARDRLKYVITMTEEAANRTMDGLEKCMPMVDGLNRSVVDFRDQMQRLFRREMQPGEFRKLCDDLVAHFNKTESQLDEMHAILNDITLAQGFQDLTGQVIRRVISLVTEVETSLVELIKMFGTMNEYSEAKEKGKETTKGVEGPIIDAEKRQDVVHGQDDVDALLSSLGF</sequence>
<evidence type="ECO:0000256" key="6">
    <source>
        <dbReference type="ARBA" id="ARBA00022779"/>
    </source>
</evidence>
<dbReference type="GO" id="GO:0005737">
    <property type="term" value="C:cytoplasm"/>
    <property type="evidence" value="ECO:0007669"/>
    <property type="project" value="UniProtKB-SubCell"/>
</dbReference>
<evidence type="ECO:0000256" key="3">
    <source>
        <dbReference type="ARBA" id="ARBA00018484"/>
    </source>
</evidence>
<dbReference type="Proteomes" id="UP000295375">
    <property type="component" value="Unassembled WGS sequence"/>
</dbReference>
<evidence type="ECO:0000313" key="13">
    <source>
        <dbReference type="Proteomes" id="UP000295375"/>
    </source>
</evidence>
<organism evidence="12 13">
    <name type="scientific">Permianibacter aggregans</name>
    <dbReference type="NCBI Taxonomy" id="1510150"/>
    <lineage>
        <taxon>Bacteria</taxon>
        <taxon>Pseudomonadati</taxon>
        <taxon>Pseudomonadota</taxon>
        <taxon>Gammaproteobacteria</taxon>
        <taxon>Pseudomonadales</taxon>
        <taxon>Pseudomonadaceae</taxon>
        <taxon>Permianibacter</taxon>
    </lineage>
</organism>
<evidence type="ECO:0000313" key="12">
    <source>
        <dbReference type="EMBL" id="TDQ48574.1"/>
    </source>
</evidence>
<keyword evidence="8 10" id="KW-0904">Protein phosphatase</keyword>
<feature type="site" description="Enhances dephosphorylation of CheY-P" evidence="11">
    <location>
        <position position="178"/>
    </location>
</feature>
<evidence type="ECO:0000256" key="7">
    <source>
        <dbReference type="ARBA" id="ARBA00022801"/>
    </source>
</evidence>
<comment type="similarity">
    <text evidence="2 10">Belongs to the CheZ family.</text>
</comment>
<evidence type="ECO:0000256" key="4">
    <source>
        <dbReference type="ARBA" id="ARBA00022490"/>
    </source>
</evidence>
<keyword evidence="7 10" id="KW-0378">Hydrolase</keyword>
<dbReference type="PANTHER" id="PTHR43693:SF1">
    <property type="entry name" value="PROTEIN PHOSPHATASE CHEZ"/>
    <property type="match status" value="1"/>
</dbReference>
<comment type="function">
    <text evidence="10">Plays an important role in bacterial chemotaxis signal transduction pathway by accelerating the dephosphorylation of phosphorylated CheY (CheY-P).</text>
</comment>
<comment type="subcellular location">
    <subcellularLocation>
        <location evidence="1 10">Cytoplasm</location>
    </subcellularLocation>
</comment>
<dbReference type="AlphaFoldDB" id="A0A4R6UY72"/>
<accession>A0A4R6UY72</accession>
<dbReference type="PIRSF" id="PIRSF002884">
    <property type="entry name" value="CheZ"/>
    <property type="match status" value="1"/>
</dbReference>
<dbReference type="EC" id="3.1.3.-" evidence="10"/>
<keyword evidence="6 10" id="KW-0283">Flagellar rotation</keyword>